<reference evidence="3" key="2">
    <citation type="submission" date="2015-01" db="EMBL/GenBank/DDBJ databases">
        <title>Evolutionary Origins and Diversification of the Mycorrhizal Mutualists.</title>
        <authorList>
            <consortium name="DOE Joint Genome Institute"/>
            <consortium name="Mycorrhizal Genomics Consortium"/>
            <person name="Kohler A."/>
            <person name="Kuo A."/>
            <person name="Nagy L.G."/>
            <person name="Floudas D."/>
            <person name="Copeland A."/>
            <person name="Barry K.W."/>
            <person name="Cichocki N."/>
            <person name="Veneault-Fourrey C."/>
            <person name="LaButti K."/>
            <person name="Lindquist E.A."/>
            <person name="Lipzen A."/>
            <person name="Lundell T."/>
            <person name="Morin E."/>
            <person name="Murat C."/>
            <person name="Riley R."/>
            <person name="Ohm R."/>
            <person name="Sun H."/>
            <person name="Tunlid A."/>
            <person name="Henrissat B."/>
            <person name="Grigoriev I.V."/>
            <person name="Hibbett D.S."/>
            <person name="Martin F."/>
        </authorList>
    </citation>
    <scope>NUCLEOTIDE SEQUENCE [LARGE SCALE GENOMIC DNA]</scope>
    <source>
        <strain evidence="3">F 1598</strain>
    </source>
</reference>
<feature type="signal peptide" evidence="1">
    <location>
        <begin position="1"/>
        <end position="20"/>
    </location>
</feature>
<sequence length="178" mass="19913">MRFHALTNIFYVTLATATLATETYPAQYSYGFVEPEAPLINTDYTANFMQHKYNVNVTNIIAGQLYQSLANSKVRVDYAYEGVIASSIFDFKNTTSDGLVANYISSFTESLVQQPQCNTYYVAPAFPLFTSGILRDNGSVFMGIVHDQIYGRVSAWQILYGGVLPVTVYLDQNSTFVR</sequence>
<gene>
    <name evidence="2" type="ORF">PILCRDRAFT_824510</name>
</gene>
<keyword evidence="3" id="KW-1185">Reference proteome</keyword>
<dbReference type="OrthoDB" id="3535343at2759"/>
<keyword evidence="1" id="KW-0732">Signal</keyword>
<dbReference type="AlphaFoldDB" id="A0A0C3AWB1"/>
<accession>A0A0C3AWB1</accession>
<organism evidence="2 3">
    <name type="scientific">Piloderma croceum (strain F 1598)</name>
    <dbReference type="NCBI Taxonomy" id="765440"/>
    <lineage>
        <taxon>Eukaryota</taxon>
        <taxon>Fungi</taxon>
        <taxon>Dikarya</taxon>
        <taxon>Basidiomycota</taxon>
        <taxon>Agaricomycotina</taxon>
        <taxon>Agaricomycetes</taxon>
        <taxon>Agaricomycetidae</taxon>
        <taxon>Atheliales</taxon>
        <taxon>Atheliaceae</taxon>
        <taxon>Piloderma</taxon>
    </lineage>
</organism>
<name>A0A0C3AWB1_PILCF</name>
<dbReference type="Proteomes" id="UP000054166">
    <property type="component" value="Unassembled WGS sequence"/>
</dbReference>
<dbReference type="HOGENOM" id="CLU_108575_1_0_1"/>
<reference evidence="2 3" key="1">
    <citation type="submission" date="2014-04" db="EMBL/GenBank/DDBJ databases">
        <authorList>
            <consortium name="DOE Joint Genome Institute"/>
            <person name="Kuo A."/>
            <person name="Tarkka M."/>
            <person name="Buscot F."/>
            <person name="Kohler A."/>
            <person name="Nagy L.G."/>
            <person name="Floudas D."/>
            <person name="Copeland A."/>
            <person name="Barry K.W."/>
            <person name="Cichocki N."/>
            <person name="Veneault-Fourrey C."/>
            <person name="LaButti K."/>
            <person name="Lindquist E.A."/>
            <person name="Lipzen A."/>
            <person name="Lundell T."/>
            <person name="Morin E."/>
            <person name="Murat C."/>
            <person name="Sun H."/>
            <person name="Tunlid A."/>
            <person name="Henrissat B."/>
            <person name="Grigoriev I.V."/>
            <person name="Hibbett D.S."/>
            <person name="Martin F."/>
            <person name="Nordberg H.P."/>
            <person name="Cantor M.N."/>
            <person name="Hua S.X."/>
        </authorList>
    </citation>
    <scope>NUCLEOTIDE SEQUENCE [LARGE SCALE GENOMIC DNA]</scope>
    <source>
        <strain evidence="2 3">F 1598</strain>
    </source>
</reference>
<proteinExistence type="predicted"/>
<protein>
    <submittedName>
        <fullName evidence="2">Uncharacterized protein</fullName>
    </submittedName>
</protein>
<evidence type="ECO:0000256" key="1">
    <source>
        <dbReference type="SAM" id="SignalP"/>
    </source>
</evidence>
<feature type="chain" id="PRO_5002172419" evidence="1">
    <location>
        <begin position="21"/>
        <end position="178"/>
    </location>
</feature>
<dbReference type="InParanoid" id="A0A0C3AWB1"/>
<evidence type="ECO:0000313" key="3">
    <source>
        <dbReference type="Proteomes" id="UP000054166"/>
    </source>
</evidence>
<evidence type="ECO:0000313" key="2">
    <source>
        <dbReference type="EMBL" id="KIM78298.1"/>
    </source>
</evidence>
<dbReference type="EMBL" id="KN833017">
    <property type="protein sequence ID" value="KIM78298.1"/>
    <property type="molecule type" value="Genomic_DNA"/>
</dbReference>